<protein>
    <submittedName>
        <fullName evidence="1">Uncharacterized protein</fullName>
    </submittedName>
</protein>
<reference evidence="2" key="1">
    <citation type="submission" date="2017-02" db="EMBL/GenBank/DDBJ databases">
        <authorList>
            <person name="Varghese N."/>
            <person name="Submissions S."/>
        </authorList>
    </citation>
    <scope>NUCLEOTIDE SEQUENCE [LARGE SCALE GENOMIC DNA]</scope>
    <source>
        <strain evidence="2">DSM 22224</strain>
    </source>
</reference>
<keyword evidence="2" id="KW-1185">Reference proteome</keyword>
<evidence type="ECO:0000313" key="1">
    <source>
        <dbReference type="EMBL" id="SKA30132.1"/>
    </source>
</evidence>
<dbReference type="Proteomes" id="UP000190367">
    <property type="component" value="Unassembled WGS sequence"/>
</dbReference>
<gene>
    <name evidence="1" type="ORF">SAMN04488128_103226</name>
</gene>
<dbReference type="RefSeq" id="WP_078670593.1">
    <property type="nucleotide sequence ID" value="NZ_FUWZ01000003.1"/>
</dbReference>
<organism evidence="1 2">
    <name type="scientific">Chitinophaga eiseniae</name>
    <dbReference type="NCBI Taxonomy" id="634771"/>
    <lineage>
        <taxon>Bacteria</taxon>
        <taxon>Pseudomonadati</taxon>
        <taxon>Bacteroidota</taxon>
        <taxon>Chitinophagia</taxon>
        <taxon>Chitinophagales</taxon>
        <taxon>Chitinophagaceae</taxon>
        <taxon>Chitinophaga</taxon>
    </lineage>
</organism>
<sequence length="160" mass="18232">MEKLKVPHDKQGDHQPIVDGQTDYRDAYELKGATLKFVTFEQNRTDTYAVWQDVDTKKQYRTDVFHLGDAVNENLPDGKVNKVGGCFITGDFGFKQVGQHVLLYILEPAPRNTTPDEATQLAHIREVCARFLAGELNGYKLRQEIKQFMKELNRTGSGTR</sequence>
<dbReference type="STRING" id="634771.SAMN04488128_103226"/>
<evidence type="ECO:0000313" key="2">
    <source>
        <dbReference type="Proteomes" id="UP000190367"/>
    </source>
</evidence>
<name>A0A1T4SPK5_9BACT</name>
<proteinExistence type="predicted"/>
<dbReference type="AlphaFoldDB" id="A0A1T4SPK5"/>
<dbReference type="EMBL" id="FUWZ01000003">
    <property type="protein sequence ID" value="SKA30132.1"/>
    <property type="molecule type" value="Genomic_DNA"/>
</dbReference>
<accession>A0A1T4SPK5</accession>